<name>A0AAV1YG65_LUPLU</name>
<gene>
    <name evidence="1" type="ORF">LLUT_LOCUS33990</name>
</gene>
<dbReference type="Proteomes" id="UP001497480">
    <property type="component" value="Unassembled WGS sequence"/>
</dbReference>
<evidence type="ECO:0000313" key="2">
    <source>
        <dbReference type="Proteomes" id="UP001497480"/>
    </source>
</evidence>
<sequence>MQAYKDASGIFGSSTAIAMRMEMAPAVKKSFCSLTCRNMEIMSDEGLEKSSTLSKKCP</sequence>
<reference evidence="1 2" key="1">
    <citation type="submission" date="2024-03" db="EMBL/GenBank/DDBJ databases">
        <authorList>
            <person name="Martinez-Hernandez J."/>
        </authorList>
    </citation>
    <scope>NUCLEOTIDE SEQUENCE [LARGE SCALE GENOMIC DNA]</scope>
</reference>
<keyword evidence="2" id="KW-1185">Reference proteome</keyword>
<accession>A0AAV1YG65</accession>
<organism evidence="1 2">
    <name type="scientific">Lupinus luteus</name>
    <name type="common">European yellow lupine</name>
    <dbReference type="NCBI Taxonomy" id="3873"/>
    <lineage>
        <taxon>Eukaryota</taxon>
        <taxon>Viridiplantae</taxon>
        <taxon>Streptophyta</taxon>
        <taxon>Embryophyta</taxon>
        <taxon>Tracheophyta</taxon>
        <taxon>Spermatophyta</taxon>
        <taxon>Magnoliopsida</taxon>
        <taxon>eudicotyledons</taxon>
        <taxon>Gunneridae</taxon>
        <taxon>Pentapetalae</taxon>
        <taxon>rosids</taxon>
        <taxon>fabids</taxon>
        <taxon>Fabales</taxon>
        <taxon>Fabaceae</taxon>
        <taxon>Papilionoideae</taxon>
        <taxon>50 kb inversion clade</taxon>
        <taxon>genistoids sensu lato</taxon>
        <taxon>core genistoids</taxon>
        <taxon>Genisteae</taxon>
        <taxon>Lupinus</taxon>
    </lineage>
</organism>
<protein>
    <submittedName>
        <fullName evidence="1">Uncharacterized protein</fullName>
    </submittedName>
</protein>
<proteinExistence type="predicted"/>
<evidence type="ECO:0000313" key="1">
    <source>
        <dbReference type="EMBL" id="CAL0332930.1"/>
    </source>
</evidence>
<dbReference type="EMBL" id="CAXHTB010000024">
    <property type="protein sequence ID" value="CAL0332930.1"/>
    <property type="molecule type" value="Genomic_DNA"/>
</dbReference>
<dbReference type="AlphaFoldDB" id="A0AAV1YG65"/>
<comment type="caution">
    <text evidence="1">The sequence shown here is derived from an EMBL/GenBank/DDBJ whole genome shotgun (WGS) entry which is preliminary data.</text>
</comment>